<evidence type="ECO:0000313" key="2">
    <source>
        <dbReference type="Proteomes" id="UP000054630"/>
    </source>
</evidence>
<organism evidence="1 2">
    <name type="scientific">Trichinella nelsoni</name>
    <dbReference type="NCBI Taxonomy" id="6336"/>
    <lineage>
        <taxon>Eukaryota</taxon>
        <taxon>Metazoa</taxon>
        <taxon>Ecdysozoa</taxon>
        <taxon>Nematoda</taxon>
        <taxon>Enoplea</taxon>
        <taxon>Dorylaimia</taxon>
        <taxon>Trichinellida</taxon>
        <taxon>Trichinellidae</taxon>
        <taxon>Trichinella</taxon>
    </lineage>
</organism>
<sequence>MEVRGGEGGKEDFSVSVGFIWKTDRQAGQKKSNIVAALAMWDTKICANDVRRMNNGVFNGMMDEEEQ</sequence>
<evidence type="ECO:0000313" key="1">
    <source>
        <dbReference type="EMBL" id="KRX18348.1"/>
    </source>
</evidence>
<name>A0A0V0RV57_9BILA</name>
<gene>
    <name evidence="1" type="ORF">T07_13910</name>
</gene>
<keyword evidence="2" id="KW-1185">Reference proteome</keyword>
<dbReference type="OrthoDB" id="5930164at2759"/>
<comment type="caution">
    <text evidence="1">The sequence shown here is derived from an EMBL/GenBank/DDBJ whole genome shotgun (WGS) entry which is preliminary data.</text>
</comment>
<dbReference type="AlphaFoldDB" id="A0A0V0RV57"/>
<accession>A0A0V0RV57</accession>
<reference evidence="1 2" key="1">
    <citation type="submission" date="2015-01" db="EMBL/GenBank/DDBJ databases">
        <title>Evolution of Trichinella species and genotypes.</title>
        <authorList>
            <person name="Korhonen P.K."/>
            <person name="Edoardo P."/>
            <person name="Giuseppe L.R."/>
            <person name="Gasser R.B."/>
        </authorList>
    </citation>
    <scope>NUCLEOTIDE SEQUENCE [LARGE SCALE GENOMIC DNA]</scope>
    <source>
        <strain evidence="1">ISS37</strain>
    </source>
</reference>
<dbReference type="EMBL" id="JYDL01000074">
    <property type="protein sequence ID" value="KRX18348.1"/>
    <property type="molecule type" value="Genomic_DNA"/>
</dbReference>
<dbReference type="Proteomes" id="UP000054630">
    <property type="component" value="Unassembled WGS sequence"/>
</dbReference>
<protein>
    <submittedName>
        <fullName evidence="1">Uncharacterized protein</fullName>
    </submittedName>
</protein>
<proteinExistence type="predicted"/>